<dbReference type="GO" id="GO:0046872">
    <property type="term" value="F:metal ion binding"/>
    <property type="evidence" value="ECO:0007669"/>
    <property type="project" value="UniProtKB-KW"/>
</dbReference>
<feature type="binding site" evidence="2">
    <location>
        <begin position="116"/>
        <end position="117"/>
    </location>
    <ligand>
        <name>S-adenosyl-L-methionine</name>
        <dbReference type="ChEBI" id="CHEBI:59789"/>
    </ligand>
</feature>
<dbReference type="InterPro" id="IPR025714">
    <property type="entry name" value="Methyltranfer_dom"/>
</dbReference>
<feature type="binding site" evidence="2">
    <location>
        <position position="204"/>
    </location>
    <ligand>
        <name>S-adenosyl-L-methionine</name>
        <dbReference type="ChEBI" id="CHEBI:59789"/>
    </ligand>
</feature>
<keyword evidence="5" id="KW-0489">Methyltransferase</keyword>
<dbReference type="PIRSF" id="PIRSF018249">
    <property type="entry name" value="MyrA_prd"/>
    <property type="match status" value="1"/>
</dbReference>
<feature type="domain" description="Methyltransferase" evidence="3">
    <location>
        <begin position="104"/>
        <end position="201"/>
    </location>
</feature>
<dbReference type="GO" id="GO:0032259">
    <property type="term" value="P:methylation"/>
    <property type="evidence" value="ECO:0007669"/>
    <property type="project" value="UniProtKB-KW"/>
</dbReference>
<evidence type="ECO:0000313" key="5">
    <source>
        <dbReference type="EMBL" id="BAP85928.1"/>
    </source>
</evidence>
<dbReference type="Proteomes" id="UP000031620">
    <property type="component" value="Chromosome"/>
</dbReference>
<gene>
    <name evidence="5" type="primary">rrmA</name>
    <name evidence="5" type="ORF">LOOC260_113920</name>
</gene>
<dbReference type="GO" id="GO:0008168">
    <property type="term" value="F:methyltransferase activity"/>
    <property type="evidence" value="ECO:0007669"/>
    <property type="project" value="UniProtKB-KW"/>
</dbReference>
<feature type="binding site" evidence="1">
    <location>
        <position position="53"/>
    </location>
    <ligand>
        <name>Zn(2+)</name>
        <dbReference type="ChEBI" id="CHEBI:29105"/>
    </ligand>
</feature>
<dbReference type="InterPro" id="IPR016718">
    <property type="entry name" value="rRNA_m1G-MeTrfase_A_prd"/>
</dbReference>
<keyword evidence="2" id="KW-0949">S-adenosyl-L-methionine</keyword>
<dbReference type="EMBL" id="AP014680">
    <property type="protein sequence ID" value="BAP85928.1"/>
    <property type="molecule type" value="Genomic_DNA"/>
</dbReference>
<dbReference type="SUPFAM" id="SSF53335">
    <property type="entry name" value="S-adenosyl-L-methionine-dependent methyltransferases"/>
    <property type="match status" value="1"/>
</dbReference>
<dbReference type="InterPro" id="IPR029063">
    <property type="entry name" value="SAM-dependent_MTases_sf"/>
</dbReference>
<evidence type="ECO:0000256" key="1">
    <source>
        <dbReference type="PIRSR" id="PIRSR018249-1"/>
    </source>
</evidence>
<dbReference type="PANTHER" id="PTHR43591">
    <property type="entry name" value="METHYLTRANSFERASE"/>
    <property type="match status" value="1"/>
</dbReference>
<keyword evidence="1" id="KW-0862">Zinc</keyword>
<protein>
    <submittedName>
        <fullName evidence="5">23S rRNA methyltransferase</fullName>
    </submittedName>
</protein>
<name>A0A0A1GYA6_9LACO</name>
<evidence type="ECO:0000259" key="3">
    <source>
        <dbReference type="Pfam" id="PF13847"/>
    </source>
</evidence>
<keyword evidence="1" id="KW-0479">Metal-binding</keyword>
<accession>A0A0A1GYA6</accession>
<dbReference type="InterPro" id="IPR048647">
    <property type="entry name" value="RlmA_N"/>
</dbReference>
<feature type="binding site" evidence="1">
    <location>
        <position position="32"/>
    </location>
    <ligand>
        <name>Zn(2+)</name>
        <dbReference type="ChEBI" id="CHEBI:29105"/>
    </ligand>
</feature>
<keyword evidence="5" id="KW-0808">Transferase</keyword>
<dbReference type="CDD" id="cd02440">
    <property type="entry name" value="AdoMet_MTases"/>
    <property type="match status" value="1"/>
</dbReference>
<dbReference type="PANTHER" id="PTHR43591:SF24">
    <property type="entry name" value="2-METHOXY-6-POLYPRENYL-1,4-BENZOQUINOL METHYLASE, MITOCHONDRIAL"/>
    <property type="match status" value="1"/>
</dbReference>
<organism evidence="5 6">
    <name type="scientific">Paucilactobacillus hokkaidonensis JCM 18461</name>
    <dbReference type="NCBI Taxonomy" id="1291742"/>
    <lineage>
        <taxon>Bacteria</taxon>
        <taxon>Bacillati</taxon>
        <taxon>Bacillota</taxon>
        <taxon>Bacilli</taxon>
        <taxon>Lactobacillales</taxon>
        <taxon>Lactobacillaceae</taxon>
        <taxon>Paucilactobacillus</taxon>
    </lineage>
</organism>
<evidence type="ECO:0000259" key="4">
    <source>
        <dbReference type="Pfam" id="PF21302"/>
    </source>
</evidence>
<dbReference type="HOGENOM" id="CLU_050931_2_0_9"/>
<sequence length="294" mass="33241">MNNKNQKNKGAFVKKIERSQEFVKQHLELFRCPICQAPMKTVAKNSVICEQNHSIDFNKHGFLYFLQRAVDSEYDQAMLSARRNLLTAGLFQPIVEQMNEQLPDSAQTVLDVGCGEGTPLAELEQLRANRDIAIGFDISKDGINLATQLQTNAFFCVADLRRLPFADQSFDSVVEIFSPSDYGEFKRVLKPGGRLIKVIPNAEYLVELRQLLYPSGEHAKYDNSNVIDLFKKHYPQATVKAVRYQFQVPTTLTDAMVLMTPLHWGKNARQLAPAELKQLKMVTVDVTLLSTTNS</sequence>
<evidence type="ECO:0000256" key="2">
    <source>
        <dbReference type="PIRSR" id="PIRSR018249-2"/>
    </source>
</evidence>
<proteinExistence type="predicted"/>
<dbReference type="AlphaFoldDB" id="A0A0A1GYA6"/>
<dbReference type="Gene3D" id="3.40.50.150">
    <property type="entry name" value="Vaccinia Virus protein VP39"/>
    <property type="match status" value="1"/>
</dbReference>
<dbReference type="STRING" id="1291742.LOOC260_113920"/>
<feature type="binding site" evidence="1">
    <location>
        <position position="49"/>
    </location>
    <ligand>
        <name>Zn(2+)</name>
        <dbReference type="ChEBI" id="CHEBI:29105"/>
    </ligand>
</feature>
<dbReference type="Pfam" id="PF21302">
    <property type="entry name" value="Zn_ribbon_RlmA"/>
    <property type="match status" value="1"/>
</dbReference>
<feature type="binding site" evidence="2">
    <location>
        <position position="91"/>
    </location>
    <ligand>
        <name>S-adenosyl-L-methionine</name>
        <dbReference type="ChEBI" id="CHEBI:59789"/>
    </ligand>
</feature>
<dbReference type="KEGG" id="lho:LOOC260_113920"/>
<dbReference type="Pfam" id="PF13847">
    <property type="entry name" value="Methyltransf_31"/>
    <property type="match status" value="1"/>
</dbReference>
<reference evidence="5 6" key="1">
    <citation type="submission" date="2014-11" db="EMBL/GenBank/DDBJ databases">
        <title>Complete genome sequence and analysis of Lactobacillus hokkaidonensis LOOC260T.</title>
        <authorList>
            <person name="Tanizawa Y."/>
            <person name="Tohno M."/>
            <person name="Kaminuma E."/>
            <person name="Nakamura Y."/>
            <person name="Arita M."/>
        </authorList>
    </citation>
    <scope>NUCLEOTIDE SEQUENCE [LARGE SCALE GENOMIC DNA]</scope>
    <source>
        <strain evidence="5 6">LOOC260</strain>
    </source>
</reference>
<feature type="binding site" evidence="1">
    <location>
        <position position="35"/>
    </location>
    <ligand>
        <name>Zn(2+)</name>
        <dbReference type="ChEBI" id="CHEBI:29105"/>
    </ligand>
</feature>
<evidence type="ECO:0000313" key="6">
    <source>
        <dbReference type="Proteomes" id="UP000031620"/>
    </source>
</evidence>
<feature type="domain" description="23S rRNA (guanine(745)-N(1))-methyltransferase N-terminal" evidence="4">
    <location>
        <begin position="30"/>
        <end position="65"/>
    </location>
</feature>